<dbReference type="Proteomes" id="UP000662747">
    <property type="component" value="Chromosome"/>
</dbReference>
<dbReference type="EMBL" id="CP071090">
    <property type="protein sequence ID" value="QSQ19300.1"/>
    <property type="molecule type" value="Genomic_DNA"/>
</dbReference>
<protein>
    <submittedName>
        <fullName evidence="2">Uncharacterized protein</fullName>
    </submittedName>
</protein>
<organism evidence="2 3">
    <name type="scientific">Pyxidicoccus parkwayensis</name>
    <dbReference type="NCBI Taxonomy" id="2813578"/>
    <lineage>
        <taxon>Bacteria</taxon>
        <taxon>Pseudomonadati</taxon>
        <taxon>Myxococcota</taxon>
        <taxon>Myxococcia</taxon>
        <taxon>Myxococcales</taxon>
        <taxon>Cystobacterineae</taxon>
        <taxon>Myxococcaceae</taxon>
        <taxon>Pyxidicoccus</taxon>
    </lineage>
</organism>
<evidence type="ECO:0000313" key="2">
    <source>
        <dbReference type="EMBL" id="QSQ19300.1"/>
    </source>
</evidence>
<name>A0ABX7NP14_9BACT</name>
<feature type="region of interest" description="Disordered" evidence="1">
    <location>
        <begin position="1"/>
        <end position="20"/>
    </location>
</feature>
<accession>A0ABX7NP14</accession>
<evidence type="ECO:0000256" key="1">
    <source>
        <dbReference type="SAM" id="MobiDB-lite"/>
    </source>
</evidence>
<keyword evidence="3" id="KW-1185">Reference proteome</keyword>
<dbReference type="RefSeq" id="WP_206720887.1">
    <property type="nucleotide sequence ID" value="NZ_CP071090.1"/>
</dbReference>
<gene>
    <name evidence="2" type="ORF">JY651_28635</name>
</gene>
<proteinExistence type="predicted"/>
<evidence type="ECO:0000313" key="3">
    <source>
        <dbReference type="Proteomes" id="UP000662747"/>
    </source>
</evidence>
<sequence>MRRTRPPAQTPEQLRRKRVREDYALALRRLQGVPEEQPPPPSQLAADERCRCGAELLLVGGRRICADGTHDD</sequence>
<reference evidence="2 3" key="1">
    <citation type="submission" date="2021-02" db="EMBL/GenBank/DDBJ databases">
        <title>De Novo genome assembly of isolated myxobacteria.</title>
        <authorList>
            <person name="Stevens D.C."/>
        </authorList>
    </citation>
    <scope>NUCLEOTIDE SEQUENCE [LARGE SCALE GENOMIC DNA]</scope>
    <source>
        <strain evidence="3">SCPEA02</strain>
    </source>
</reference>